<reference evidence="6" key="1">
    <citation type="submission" date="2013-05" db="EMBL/GenBank/DDBJ databases">
        <authorList>
            <person name="Harkins D.M."/>
            <person name="Durkin A.S."/>
            <person name="Brinkac L.M."/>
            <person name="Haft D.H."/>
            <person name="Selengut J.D."/>
            <person name="Sanka R."/>
            <person name="DePew J."/>
            <person name="Purushe J."/>
            <person name="Hartskeerl R.A."/>
            <person name="Ahmed A."/>
            <person name="van der Linden H."/>
            <person name="Goris M.G.A."/>
            <person name="Vinetz J.M."/>
            <person name="Sutton G.G."/>
            <person name="Nierman W.C."/>
            <person name="Fouts D.E."/>
        </authorList>
    </citation>
    <scope>NUCLEOTIDE SEQUENCE [LARGE SCALE GENOMIC DNA]</scope>
    <source>
        <strain evidence="6">5399</strain>
    </source>
</reference>
<dbReference type="OrthoDB" id="9810913at2"/>
<proteinExistence type="inferred from homology"/>
<gene>
    <name evidence="6" type="ORF">LEP1GSC050_0892</name>
</gene>
<evidence type="ECO:0000256" key="5">
    <source>
        <dbReference type="RuleBase" id="RU004508"/>
    </source>
</evidence>
<dbReference type="Proteomes" id="UP000015454">
    <property type="component" value="Unassembled WGS sequence"/>
</dbReference>
<dbReference type="STRING" id="1049789.LEP1GSC050_0892"/>
<dbReference type="EMBL" id="AHMO02000004">
    <property type="protein sequence ID" value="EQA46831.1"/>
    <property type="molecule type" value="Genomic_DNA"/>
</dbReference>
<dbReference type="Gene3D" id="3.40.640.10">
    <property type="entry name" value="Type I PLP-dependent aspartate aminotransferase-like (Major domain)"/>
    <property type="match status" value="1"/>
</dbReference>
<dbReference type="InterPro" id="IPR015424">
    <property type="entry name" value="PyrdxlP-dep_Trfase"/>
</dbReference>
<dbReference type="SUPFAM" id="SSF53383">
    <property type="entry name" value="PLP-dependent transferases"/>
    <property type="match status" value="1"/>
</dbReference>
<dbReference type="PANTHER" id="PTHR30244:SF36">
    <property type="entry name" value="3-OXO-GLUCOSE-6-PHOSPHATE:GLUTAMATE AMINOTRANSFERASE"/>
    <property type="match status" value="1"/>
</dbReference>
<evidence type="ECO:0000313" key="7">
    <source>
        <dbReference type="Proteomes" id="UP000015454"/>
    </source>
</evidence>
<dbReference type="Gene3D" id="3.90.1150.10">
    <property type="entry name" value="Aspartate Aminotransferase, domain 1"/>
    <property type="match status" value="1"/>
</dbReference>
<dbReference type="GO" id="GO:0000271">
    <property type="term" value="P:polysaccharide biosynthetic process"/>
    <property type="evidence" value="ECO:0007669"/>
    <property type="project" value="TreeGrafter"/>
</dbReference>
<keyword evidence="7" id="KW-1185">Reference proteome</keyword>
<dbReference type="Pfam" id="PF01041">
    <property type="entry name" value="DegT_DnrJ_EryC1"/>
    <property type="match status" value="1"/>
</dbReference>
<comment type="caution">
    <text evidence="6">The sequence shown here is derived from an EMBL/GenBank/DDBJ whole genome shotgun (WGS) entry which is preliminary data.</text>
</comment>
<dbReference type="InterPro" id="IPR015422">
    <property type="entry name" value="PyrdxlP-dep_Trfase_small"/>
</dbReference>
<dbReference type="GO" id="GO:0030170">
    <property type="term" value="F:pyridoxal phosphate binding"/>
    <property type="evidence" value="ECO:0007669"/>
    <property type="project" value="TreeGrafter"/>
</dbReference>
<evidence type="ECO:0000256" key="1">
    <source>
        <dbReference type="ARBA" id="ARBA00022898"/>
    </source>
</evidence>
<dbReference type="RefSeq" id="WP_020986941.1">
    <property type="nucleotide sequence ID" value="NZ_AHMO02000004.1"/>
</dbReference>
<evidence type="ECO:0000256" key="4">
    <source>
        <dbReference type="PIRSR" id="PIRSR000390-2"/>
    </source>
</evidence>
<accession>T0FFX9</accession>
<dbReference type="GO" id="GO:0008483">
    <property type="term" value="F:transaminase activity"/>
    <property type="evidence" value="ECO:0007669"/>
    <property type="project" value="UniProtKB-KW"/>
</dbReference>
<evidence type="ECO:0000256" key="3">
    <source>
        <dbReference type="PIRSR" id="PIRSR000390-1"/>
    </source>
</evidence>
<dbReference type="PANTHER" id="PTHR30244">
    <property type="entry name" value="TRANSAMINASE"/>
    <property type="match status" value="1"/>
</dbReference>
<sequence>MIEYENLKAVNEPFFKQLEEEASKIIRGGWYILGETVGNFEKEFAAWNGNRFCIGTANGLDALVLSLEALNLPKGSEIIVPANTYIATIIAIIRTGHRPVLVEPDQGTLNIDVNRIAAKITSNTKAIQVVHMYGRICNMSAIMKLAADFGLLVLEDCAQSHGASFQGKKCGTFGILNSFSFYPTKNLGALGDAGAIVTDNEDLAEKIRELRNYGSKLKYHNDTIGYNSRLDEIQAAFLRIKLTNLDSINSKKRELASIYNRELKNINIDLPTHCSEEENVYHIYPVFCKDRENFRKYLLNLGIKTEVHYPIAPHNQVAMKQAAALGLWEPEISGYPITERIHLNEVSLPISFATSEKEVQSVVEASNSYR</sequence>
<organism evidence="6 7">
    <name type="scientific">Leptospira broomii serovar Hurstbridge str. 5399</name>
    <dbReference type="NCBI Taxonomy" id="1049789"/>
    <lineage>
        <taxon>Bacteria</taxon>
        <taxon>Pseudomonadati</taxon>
        <taxon>Spirochaetota</taxon>
        <taxon>Spirochaetia</taxon>
        <taxon>Leptospirales</taxon>
        <taxon>Leptospiraceae</taxon>
        <taxon>Leptospira</taxon>
    </lineage>
</organism>
<keyword evidence="1 4" id="KW-0663">Pyridoxal phosphate</keyword>
<dbReference type="CDD" id="cd00616">
    <property type="entry name" value="AHBA_syn"/>
    <property type="match status" value="1"/>
</dbReference>
<dbReference type="AlphaFoldDB" id="T0FFX9"/>
<keyword evidence="6" id="KW-0032">Aminotransferase</keyword>
<feature type="modified residue" description="N6-(pyridoxal phosphate)lysine" evidence="4">
    <location>
        <position position="185"/>
    </location>
</feature>
<feature type="active site" description="Proton acceptor" evidence="3">
    <location>
        <position position="185"/>
    </location>
</feature>
<protein>
    <submittedName>
        <fullName evidence="6">DegT/DnrJ/EryC1/StrS aminotransferase family protein</fullName>
    </submittedName>
</protein>
<comment type="similarity">
    <text evidence="2 5">Belongs to the DegT/DnrJ/EryC1 family.</text>
</comment>
<name>T0FFX9_9LEPT</name>
<dbReference type="PIRSF" id="PIRSF000390">
    <property type="entry name" value="PLP_StrS"/>
    <property type="match status" value="1"/>
</dbReference>
<evidence type="ECO:0000313" key="6">
    <source>
        <dbReference type="EMBL" id="EQA46831.1"/>
    </source>
</evidence>
<keyword evidence="6" id="KW-0808">Transferase</keyword>
<dbReference type="InterPro" id="IPR000653">
    <property type="entry name" value="DegT/StrS_aminotransferase"/>
</dbReference>
<dbReference type="InterPro" id="IPR015421">
    <property type="entry name" value="PyrdxlP-dep_Trfase_major"/>
</dbReference>
<evidence type="ECO:0000256" key="2">
    <source>
        <dbReference type="ARBA" id="ARBA00037999"/>
    </source>
</evidence>